<keyword evidence="11" id="KW-1185">Reference proteome</keyword>
<evidence type="ECO:0000256" key="2">
    <source>
        <dbReference type="ARBA" id="ARBA00022679"/>
    </source>
</evidence>
<dbReference type="NCBIfam" id="TIGR00556">
    <property type="entry name" value="pantethn_trn"/>
    <property type="match status" value="1"/>
</dbReference>
<evidence type="ECO:0000256" key="6">
    <source>
        <dbReference type="ARBA" id="ARBA00023098"/>
    </source>
</evidence>
<name>A0A084GK60_METID</name>
<dbReference type="NCBIfam" id="TIGR00516">
    <property type="entry name" value="acpS"/>
    <property type="match status" value="1"/>
</dbReference>
<comment type="cofactor">
    <cofactor evidence="8">
        <name>Mg(2+)</name>
        <dbReference type="ChEBI" id="CHEBI:18420"/>
    </cofactor>
</comment>
<feature type="binding site" evidence="8">
    <location>
        <position position="8"/>
    </location>
    <ligand>
        <name>Mg(2+)</name>
        <dbReference type="ChEBI" id="CHEBI:18420"/>
    </ligand>
</feature>
<comment type="caution">
    <text evidence="10">The sequence shown here is derived from an EMBL/GenBank/DDBJ whole genome shotgun (WGS) entry which is preliminary data.</text>
</comment>
<dbReference type="AlphaFoldDB" id="A0A084GK60"/>
<evidence type="ECO:0000256" key="5">
    <source>
        <dbReference type="ARBA" id="ARBA00022842"/>
    </source>
</evidence>
<dbReference type="Gene3D" id="3.90.470.20">
    <property type="entry name" value="4'-phosphopantetheinyl transferase domain"/>
    <property type="match status" value="1"/>
</dbReference>
<dbReference type="InterPro" id="IPR004568">
    <property type="entry name" value="Ppantetheine-prot_Trfase_dom"/>
</dbReference>
<evidence type="ECO:0000259" key="9">
    <source>
        <dbReference type="Pfam" id="PF01648"/>
    </source>
</evidence>
<comment type="similarity">
    <text evidence="8">Belongs to the P-Pant transferase superfamily. AcpS family.</text>
</comment>
<reference evidence="10 11" key="1">
    <citation type="journal article" date="2005" name="Int. J. Syst. Evol. Microbiol.">
        <title>Bacillus cibi sp. nov., isolated from jeotgal, a traditional Korean fermented seafood.</title>
        <authorList>
            <person name="Yoon J.H."/>
            <person name="Lee C.H."/>
            <person name="Oh T.K."/>
        </authorList>
    </citation>
    <scope>NUCLEOTIDE SEQUENCE [LARGE SCALE GENOMIC DNA]</scope>
    <source>
        <strain evidence="10 11">DSM 16189</strain>
    </source>
</reference>
<proteinExistence type="inferred from homology"/>
<protein>
    <recommendedName>
        <fullName evidence="8">Holo-[acyl-carrier-protein] synthase</fullName>
        <shortName evidence="8">Holo-ACP synthase</shortName>
        <ecNumber evidence="8">2.7.8.7</ecNumber>
    </recommendedName>
    <alternativeName>
        <fullName evidence="8">4'-phosphopantetheinyl transferase AcpS</fullName>
    </alternativeName>
</protein>
<dbReference type="Pfam" id="PF01648">
    <property type="entry name" value="ACPS"/>
    <property type="match status" value="1"/>
</dbReference>
<evidence type="ECO:0000256" key="3">
    <source>
        <dbReference type="ARBA" id="ARBA00022723"/>
    </source>
</evidence>
<dbReference type="GO" id="GO:0000287">
    <property type="term" value="F:magnesium ion binding"/>
    <property type="evidence" value="ECO:0007669"/>
    <property type="project" value="UniProtKB-UniRule"/>
</dbReference>
<dbReference type="Proteomes" id="UP000028549">
    <property type="component" value="Unassembled WGS sequence"/>
</dbReference>
<dbReference type="OrthoDB" id="517356at2"/>
<keyword evidence="1 8" id="KW-0444">Lipid biosynthesis</keyword>
<keyword evidence="6 8" id="KW-0443">Lipid metabolism</keyword>
<accession>A0A084GK60</accession>
<dbReference type="EMBL" id="JNVC02000017">
    <property type="protein sequence ID" value="KEZ47722.1"/>
    <property type="molecule type" value="Genomic_DNA"/>
</dbReference>
<dbReference type="STRING" id="246786.GS18_0218855"/>
<feature type="binding site" evidence="8">
    <location>
        <position position="58"/>
    </location>
    <ligand>
        <name>Mg(2+)</name>
        <dbReference type="ChEBI" id="CHEBI:18420"/>
    </ligand>
</feature>
<keyword evidence="3 8" id="KW-0479">Metal-binding</keyword>
<dbReference type="HAMAP" id="MF_00101">
    <property type="entry name" value="AcpS"/>
    <property type="match status" value="1"/>
</dbReference>
<keyword evidence="5 8" id="KW-0460">Magnesium</keyword>
<evidence type="ECO:0000256" key="8">
    <source>
        <dbReference type="HAMAP-Rule" id="MF_00101"/>
    </source>
</evidence>
<gene>
    <name evidence="8" type="primary">acpS</name>
    <name evidence="10" type="ORF">GS18_0218855</name>
</gene>
<dbReference type="GO" id="GO:0008897">
    <property type="term" value="F:holo-[acyl-carrier-protein] synthase activity"/>
    <property type="evidence" value="ECO:0007669"/>
    <property type="project" value="UniProtKB-UniRule"/>
</dbReference>
<dbReference type="GO" id="GO:0006633">
    <property type="term" value="P:fatty acid biosynthetic process"/>
    <property type="evidence" value="ECO:0007669"/>
    <property type="project" value="UniProtKB-UniRule"/>
</dbReference>
<keyword evidence="8" id="KW-0963">Cytoplasm</keyword>
<comment type="function">
    <text evidence="8">Transfers the 4'-phosphopantetheine moiety from coenzyme A to a Ser of acyl-carrier-protein.</text>
</comment>
<evidence type="ECO:0000256" key="1">
    <source>
        <dbReference type="ARBA" id="ARBA00022516"/>
    </source>
</evidence>
<dbReference type="RefSeq" id="WP_029286384.1">
    <property type="nucleotide sequence ID" value="NZ_CANLZQ010000011.1"/>
</dbReference>
<dbReference type="InterPro" id="IPR037143">
    <property type="entry name" value="4-PPantetheinyl_Trfase_dom_sf"/>
</dbReference>
<dbReference type="GO" id="GO:0005737">
    <property type="term" value="C:cytoplasm"/>
    <property type="evidence" value="ECO:0007669"/>
    <property type="project" value="UniProtKB-SubCell"/>
</dbReference>
<evidence type="ECO:0000313" key="10">
    <source>
        <dbReference type="EMBL" id="KEZ47722.1"/>
    </source>
</evidence>
<dbReference type="InterPro" id="IPR002582">
    <property type="entry name" value="ACPS"/>
</dbReference>
<comment type="catalytic activity">
    <reaction evidence="8">
        <text>apo-[ACP] + CoA = holo-[ACP] + adenosine 3',5'-bisphosphate + H(+)</text>
        <dbReference type="Rhea" id="RHEA:12068"/>
        <dbReference type="Rhea" id="RHEA-COMP:9685"/>
        <dbReference type="Rhea" id="RHEA-COMP:9690"/>
        <dbReference type="ChEBI" id="CHEBI:15378"/>
        <dbReference type="ChEBI" id="CHEBI:29999"/>
        <dbReference type="ChEBI" id="CHEBI:57287"/>
        <dbReference type="ChEBI" id="CHEBI:58343"/>
        <dbReference type="ChEBI" id="CHEBI:64479"/>
        <dbReference type="EC" id="2.7.8.7"/>
    </reaction>
</comment>
<dbReference type="SUPFAM" id="SSF56214">
    <property type="entry name" value="4'-phosphopantetheinyl transferase"/>
    <property type="match status" value="1"/>
</dbReference>
<feature type="domain" description="4'-phosphopantetheinyl transferase" evidence="9">
    <location>
        <begin position="4"/>
        <end position="112"/>
    </location>
</feature>
<keyword evidence="2 8" id="KW-0808">Transferase</keyword>
<evidence type="ECO:0000313" key="11">
    <source>
        <dbReference type="Proteomes" id="UP000028549"/>
    </source>
</evidence>
<evidence type="ECO:0000256" key="7">
    <source>
        <dbReference type="ARBA" id="ARBA00023160"/>
    </source>
</evidence>
<dbReference type="EC" id="2.7.8.7" evidence="8"/>
<sequence>MIKGIGLDIAEIDRIGKMILRQPKFIDRILTDREKDAYHSYSGRRKTEYAAGRFAAKEAFSKAMGTGIGGALSFQDIEIIRDEFGRPMIVKPDMKGFYVHLSITHTREYAAAQVIIESSSS</sequence>
<comment type="subcellular location">
    <subcellularLocation>
        <location evidence="8">Cytoplasm</location>
    </subcellularLocation>
</comment>
<organism evidence="10 11">
    <name type="scientific">Metabacillus indicus</name>
    <name type="common">Bacillus indicus</name>
    <dbReference type="NCBI Taxonomy" id="246786"/>
    <lineage>
        <taxon>Bacteria</taxon>
        <taxon>Bacillati</taxon>
        <taxon>Bacillota</taxon>
        <taxon>Bacilli</taxon>
        <taxon>Bacillales</taxon>
        <taxon>Bacillaceae</taxon>
        <taxon>Metabacillus</taxon>
    </lineage>
</organism>
<keyword evidence="7 8" id="KW-0275">Fatty acid biosynthesis</keyword>
<dbReference type="InterPro" id="IPR008278">
    <property type="entry name" value="4-PPantetheinyl_Trfase_dom"/>
</dbReference>
<evidence type="ECO:0000256" key="4">
    <source>
        <dbReference type="ARBA" id="ARBA00022832"/>
    </source>
</evidence>
<keyword evidence="4 8" id="KW-0276">Fatty acid metabolism</keyword>